<dbReference type="RefSeq" id="XP_022472314.1">
    <property type="nucleotide sequence ID" value="XM_022621168.1"/>
</dbReference>
<name>A0A1G4B1H1_9PEZI</name>
<gene>
    <name evidence="1" type="ORF">CORC01_09539</name>
</gene>
<dbReference type="InterPro" id="IPR036770">
    <property type="entry name" value="Ankyrin_rpt-contain_sf"/>
</dbReference>
<evidence type="ECO:0000313" key="2">
    <source>
        <dbReference type="Proteomes" id="UP000176998"/>
    </source>
</evidence>
<dbReference type="OrthoDB" id="341259at2759"/>
<dbReference type="AlphaFoldDB" id="A0A1G4B1H1"/>
<keyword evidence="2" id="KW-1185">Reference proteome</keyword>
<dbReference type="Proteomes" id="UP000176998">
    <property type="component" value="Unassembled WGS sequence"/>
</dbReference>
<comment type="caution">
    <text evidence="1">The sequence shown here is derived from an EMBL/GenBank/DDBJ whole genome shotgun (WGS) entry which is preliminary data.</text>
</comment>
<sequence>AEDSTGSLLEVVKALIKAGSSLITRERDQAHALHQAYANRDVKIHRFLRKEVAVDSNTQQSEGKTSHHYVAADLNYNWYAFTAEGREPKRRTQEIVNLLIDRGLNIYSNNNGKTPTDSGFYLVVFENWVLKGVQGIWVLYP</sequence>
<dbReference type="Gene3D" id="1.25.40.20">
    <property type="entry name" value="Ankyrin repeat-containing domain"/>
    <property type="match status" value="1"/>
</dbReference>
<dbReference type="EMBL" id="MJBS01000087">
    <property type="protein sequence ID" value="OHE95152.1"/>
    <property type="molecule type" value="Genomic_DNA"/>
</dbReference>
<dbReference type="GeneID" id="34562678"/>
<evidence type="ECO:0000313" key="1">
    <source>
        <dbReference type="EMBL" id="OHE95152.1"/>
    </source>
</evidence>
<protein>
    <submittedName>
        <fullName evidence="1">Uncharacterized protein</fullName>
    </submittedName>
</protein>
<dbReference type="STRING" id="1209926.A0A1G4B1H1"/>
<accession>A0A1G4B1H1</accession>
<reference evidence="1 2" key="1">
    <citation type="submission" date="2016-09" db="EMBL/GenBank/DDBJ databases">
        <authorList>
            <person name="Capua I."/>
            <person name="De Benedictis P."/>
            <person name="Joannis T."/>
            <person name="Lombin L.H."/>
            <person name="Cattoli G."/>
        </authorList>
    </citation>
    <scope>NUCLEOTIDE SEQUENCE [LARGE SCALE GENOMIC DNA]</scope>
    <source>
        <strain evidence="1 2">IMI 309357</strain>
    </source>
</reference>
<feature type="non-terminal residue" evidence="1">
    <location>
        <position position="1"/>
    </location>
</feature>
<proteinExistence type="predicted"/>
<organism evidence="1 2">
    <name type="scientific">Colletotrichum orchidophilum</name>
    <dbReference type="NCBI Taxonomy" id="1209926"/>
    <lineage>
        <taxon>Eukaryota</taxon>
        <taxon>Fungi</taxon>
        <taxon>Dikarya</taxon>
        <taxon>Ascomycota</taxon>
        <taxon>Pezizomycotina</taxon>
        <taxon>Sordariomycetes</taxon>
        <taxon>Hypocreomycetidae</taxon>
        <taxon>Glomerellales</taxon>
        <taxon>Glomerellaceae</taxon>
        <taxon>Colletotrichum</taxon>
    </lineage>
</organism>
<dbReference type="SUPFAM" id="SSF48403">
    <property type="entry name" value="Ankyrin repeat"/>
    <property type="match status" value="1"/>
</dbReference>